<feature type="region of interest" description="Disordered" evidence="1">
    <location>
        <begin position="130"/>
        <end position="653"/>
    </location>
</feature>
<feature type="compositionally biased region" description="Basic and acidic residues" evidence="1">
    <location>
        <begin position="997"/>
        <end position="1015"/>
    </location>
</feature>
<feature type="compositionally biased region" description="Polar residues" evidence="1">
    <location>
        <begin position="505"/>
        <end position="516"/>
    </location>
</feature>
<feature type="compositionally biased region" description="Polar residues" evidence="1">
    <location>
        <begin position="1094"/>
        <end position="1109"/>
    </location>
</feature>
<feature type="compositionally biased region" description="Basic and acidic residues" evidence="1">
    <location>
        <begin position="220"/>
        <end position="233"/>
    </location>
</feature>
<feature type="compositionally biased region" description="Polar residues" evidence="1">
    <location>
        <begin position="422"/>
        <end position="444"/>
    </location>
</feature>
<comment type="caution">
    <text evidence="2">The sequence shown here is derived from an EMBL/GenBank/DDBJ whole genome shotgun (WGS) entry which is preliminary data.</text>
</comment>
<feature type="region of interest" description="Disordered" evidence="1">
    <location>
        <begin position="1045"/>
        <end position="1136"/>
    </location>
</feature>
<feature type="compositionally biased region" description="Polar residues" evidence="1">
    <location>
        <begin position="1"/>
        <end position="18"/>
    </location>
</feature>
<keyword evidence="3" id="KW-1185">Reference proteome</keyword>
<dbReference type="Proteomes" id="UP000623129">
    <property type="component" value="Unassembled WGS sequence"/>
</dbReference>
<dbReference type="OrthoDB" id="1915143at2759"/>
<dbReference type="EMBL" id="SWLB01000026">
    <property type="protein sequence ID" value="KAF3321786.1"/>
    <property type="molecule type" value="Genomic_DNA"/>
</dbReference>
<feature type="compositionally biased region" description="Polar residues" evidence="1">
    <location>
        <begin position="382"/>
        <end position="402"/>
    </location>
</feature>
<feature type="compositionally biased region" description="Basic and acidic residues" evidence="1">
    <location>
        <begin position="564"/>
        <end position="574"/>
    </location>
</feature>
<gene>
    <name evidence="2" type="ORF">FCM35_KLT14002</name>
</gene>
<reference evidence="2" key="1">
    <citation type="submission" date="2020-01" db="EMBL/GenBank/DDBJ databases">
        <title>Genome sequence of Kobresia littledalei, the first chromosome-level genome in the family Cyperaceae.</title>
        <authorList>
            <person name="Qu G."/>
        </authorList>
    </citation>
    <scope>NUCLEOTIDE SEQUENCE</scope>
    <source>
        <strain evidence="2">C.B.Clarke</strain>
        <tissue evidence="2">Leaf</tissue>
    </source>
</reference>
<sequence>MARNSNTLEGPLFSSQYSKMERSSSFREGPEGRVAGTSRNMQHTAEIPPLTQYLNLELPMREQQQKSKSAELRRVLGTGLDDHGFGSVQSKAASAVIPEELKKFKAGLLETSSRAGDNAKFFQEEATKVDKYKNIVAKRRQRSSSDISGDKPGGSSFSKIGGSHSNNPAHQVSPGEHLGQRQEDRPKNLIPNKRARSSLGGEPRSEGRGLSSMRQAPTNAEKEKGFFEKEKNNTSRLSGNEGPTPSQEKPRGLTPGGDGWEKRIKRKRSMGSMVNRANDGAHVDSKQSAPPRPNINTENRRSNDNGLSFRSGLPSGTVGGNKTDASSQQSSGNGTRSTVKADNDSNPNERREQRSSGLEKDRNIPKGNKLVSREESQGGALNPTTKAKASRAPRTNSFVVMNSSPSFPRFPGSSTDGWDPPATSNKIQNGTPPGPTASNAPATTNRKRPLPSGPPSPSPPVTQWVGTRPQKIQRTRRANVVSPVSNFDEIQAPNDGSAPSPSASNQNNTGSSTMLQQKCRGDVATSSPAGLSESEESKGKGVENGEMVDNKASISTNKKANRVLLKEELGDGVRRQGRSGRGSGPGQGRSLLPLPKEKIDGNDSTTKPPKSGRPASDRNDSRIGRPPLKKTVDRKSQGRPGQNSHIVPSDMMGEMDDDKEELMAAINAARIACFDACTGPFWKKMEPLFSSASNDLTFLKNQIAFGEALDRSASEVLVDGYDHEEKDPSQLLPSSHKSSIVGPTFVGSLGRTKTDDWFEQAVPLSQMLLSAFISIDDSELLLDSSTCTADGNGDHYAFEKVGKGQCNGFLDASLLTSHCQNGPYLQSISQNHEMVLTSARPALYECQYEDMSLDDRILLELHSIGIYPDTTPELDEGEGAVDMSASELQKELAEKVKERKSTMQILEKAFNDAKKSEERHIEQLAMDKLLERACKKLLSGRGGSSHKGGVSKLSKQLAQAFGKRALDRYHKFKESGRSCFSSDPALCDTLFTPLQHPDSKQPDGVSERRKLDRGPSDLFEQAQVKTDQISIRGKKREVLLEEVSRGTTSAFGQKWKKDQTKDGSNKNSSPNTNAKGGRGERKNKTKPKQKMGHLSSSQNGVDKVTTTDSGHLDAGSGSSNKPGQIKAELPGPTNDANDGLFVGLPIPFDDLDTVTGDANDLGSWLNVDDESLQDTDLVGLQIPMDDLADLTFT</sequence>
<feature type="region of interest" description="Disordered" evidence="1">
    <location>
        <begin position="992"/>
        <end position="1025"/>
    </location>
</feature>
<evidence type="ECO:0000313" key="2">
    <source>
        <dbReference type="EMBL" id="KAF3321786.1"/>
    </source>
</evidence>
<feature type="compositionally biased region" description="Basic and acidic residues" evidence="1">
    <location>
        <begin position="1055"/>
        <end position="1064"/>
    </location>
</feature>
<feature type="compositionally biased region" description="Pro residues" evidence="1">
    <location>
        <begin position="451"/>
        <end position="460"/>
    </location>
</feature>
<feature type="compositionally biased region" description="Polar residues" evidence="1">
    <location>
        <begin position="323"/>
        <end position="338"/>
    </location>
</feature>
<dbReference type="PANTHER" id="PTHR31115">
    <property type="entry name" value="OS05G0107300 PROTEIN"/>
    <property type="match status" value="1"/>
</dbReference>
<feature type="compositionally biased region" description="Basic and acidic residues" evidence="1">
    <location>
        <begin position="339"/>
        <end position="364"/>
    </location>
</feature>
<feature type="region of interest" description="Disordered" evidence="1">
    <location>
        <begin position="1"/>
        <end position="47"/>
    </location>
</feature>
<dbReference type="AlphaFoldDB" id="A0A833QL33"/>
<feature type="compositionally biased region" description="Basic and acidic residues" evidence="1">
    <location>
        <begin position="178"/>
        <end position="187"/>
    </location>
</feature>
<name>A0A833QL33_9POAL</name>
<proteinExistence type="predicted"/>
<feature type="compositionally biased region" description="Polar residues" evidence="1">
    <location>
        <begin position="155"/>
        <end position="170"/>
    </location>
</feature>
<accession>A0A833QL33</accession>
<organism evidence="2 3">
    <name type="scientific">Carex littledalei</name>
    <dbReference type="NCBI Taxonomy" id="544730"/>
    <lineage>
        <taxon>Eukaryota</taxon>
        <taxon>Viridiplantae</taxon>
        <taxon>Streptophyta</taxon>
        <taxon>Embryophyta</taxon>
        <taxon>Tracheophyta</taxon>
        <taxon>Spermatophyta</taxon>
        <taxon>Magnoliopsida</taxon>
        <taxon>Liliopsida</taxon>
        <taxon>Poales</taxon>
        <taxon>Cyperaceae</taxon>
        <taxon>Cyperoideae</taxon>
        <taxon>Cariceae</taxon>
        <taxon>Carex</taxon>
        <taxon>Carex subgen. Euthyceras</taxon>
    </lineage>
</organism>
<feature type="compositionally biased region" description="Low complexity" evidence="1">
    <location>
        <begin position="403"/>
        <end position="414"/>
    </location>
</feature>
<feature type="compositionally biased region" description="Basic and acidic residues" evidence="1">
    <location>
        <begin position="19"/>
        <end position="31"/>
    </location>
</feature>
<evidence type="ECO:0000256" key="1">
    <source>
        <dbReference type="SAM" id="MobiDB-lite"/>
    </source>
</evidence>
<evidence type="ECO:0000313" key="3">
    <source>
        <dbReference type="Proteomes" id="UP000623129"/>
    </source>
</evidence>
<dbReference type="PANTHER" id="PTHR31115:SF2">
    <property type="entry name" value="OS05G0107300 PROTEIN"/>
    <property type="match status" value="1"/>
</dbReference>
<feature type="compositionally biased region" description="Polar residues" evidence="1">
    <location>
        <begin position="1065"/>
        <end position="1074"/>
    </location>
</feature>
<protein>
    <submittedName>
        <fullName evidence="2">Uncharacterized protein</fullName>
    </submittedName>
</protein>
<feature type="compositionally biased region" description="Polar residues" evidence="1">
    <location>
        <begin position="234"/>
        <end position="247"/>
    </location>
</feature>